<feature type="transmembrane region" description="Helical" evidence="10">
    <location>
        <begin position="71"/>
        <end position="91"/>
    </location>
</feature>
<evidence type="ECO:0000256" key="9">
    <source>
        <dbReference type="ARBA" id="ARBA00023201"/>
    </source>
</evidence>
<feature type="transmembrane region" description="Helical" evidence="10">
    <location>
        <begin position="321"/>
        <end position="341"/>
    </location>
</feature>
<feature type="transmembrane region" description="Helical" evidence="10">
    <location>
        <begin position="385"/>
        <end position="404"/>
    </location>
</feature>
<keyword evidence="13" id="KW-1185">Reference proteome</keyword>
<dbReference type="AlphaFoldDB" id="A0AA48GJG0"/>
<sequence length="420" mass="42052">MTFAMLVNDPFAGTLALLALVWVAAKLGGEVAVRLGLPSVAGELSAGLLLAGLHQGMPGFPDVAGSPGAEVLANLGVILLMFAVGLESTVPQMLQVGVASLRVASLGVVLPMAAGLLGAKVLLPAGSPLVVDVFIGACLCATSIGISAQVLRERGAAQSAEGRVIVGAAVIDDVLGLMVLVAVSGLVAAADGGGALPWGRLGRTLGLATGFLGVALTLGRLATPHLFRLASRLRGEQVLLPLGLAFAFFLAWLSGVAGLAPIVGAYAAGLILEPAHVELLEEREAHTLMALLQPLVMVMAPIFFVLMGARVDVRALVAPSTLLLAGVLGALGVAGKFAAGFGGGRGLRASVVGWGMVPRGEVGLIFVAVGAQSRFQGGPLLSPEVQAGIVGAILLTTVAGPLGLGRVLRRVVPGGSPDTP</sequence>
<feature type="transmembrane region" description="Helical" evidence="10">
    <location>
        <begin position="242"/>
        <end position="268"/>
    </location>
</feature>
<keyword evidence="5 10" id="KW-1133">Transmembrane helix</keyword>
<dbReference type="Pfam" id="PF00999">
    <property type="entry name" value="Na_H_Exchanger"/>
    <property type="match status" value="1"/>
</dbReference>
<evidence type="ECO:0000256" key="4">
    <source>
        <dbReference type="ARBA" id="ARBA00022692"/>
    </source>
</evidence>
<keyword evidence="4 10" id="KW-0812">Transmembrane</keyword>
<feature type="domain" description="Cation/H+ exchanger transmembrane" evidence="11">
    <location>
        <begin position="31"/>
        <end position="409"/>
    </location>
</feature>
<evidence type="ECO:0000256" key="1">
    <source>
        <dbReference type="ARBA" id="ARBA00004141"/>
    </source>
</evidence>
<dbReference type="GO" id="GO:0015297">
    <property type="term" value="F:antiporter activity"/>
    <property type="evidence" value="ECO:0007669"/>
    <property type="project" value="UniProtKB-KW"/>
</dbReference>
<evidence type="ECO:0000313" key="13">
    <source>
        <dbReference type="Proteomes" id="UP001238179"/>
    </source>
</evidence>
<reference evidence="13" key="1">
    <citation type="journal article" date="2023" name="Int. J. Syst. Evol. Microbiol.">
        <title>Mesoterricola silvestris gen. nov., sp. nov., Mesoterricola sediminis sp. nov., Geothrix oryzae sp. nov., Geothrix edaphica sp. nov., Geothrix rubra sp. nov., and Geothrix limicola sp. nov., six novel members of Acidobacteriota isolated from soils.</title>
        <authorList>
            <person name="Itoh H."/>
            <person name="Sugisawa Y."/>
            <person name="Mise K."/>
            <person name="Xu Z."/>
            <person name="Kuniyasu M."/>
            <person name="Ushijima N."/>
            <person name="Kawano K."/>
            <person name="Kobayashi E."/>
            <person name="Shiratori Y."/>
            <person name="Masuda Y."/>
            <person name="Senoo K."/>
        </authorList>
    </citation>
    <scope>NUCLEOTIDE SEQUENCE [LARGE SCALE GENOMIC DNA]</scope>
    <source>
        <strain evidence="13">W79</strain>
    </source>
</reference>
<dbReference type="EMBL" id="AP027080">
    <property type="protein sequence ID" value="BDU70844.1"/>
    <property type="molecule type" value="Genomic_DNA"/>
</dbReference>
<evidence type="ECO:0000256" key="3">
    <source>
        <dbReference type="ARBA" id="ARBA00022449"/>
    </source>
</evidence>
<name>A0AA48GJG0_9BACT</name>
<dbReference type="RefSeq" id="WP_316413741.1">
    <property type="nucleotide sequence ID" value="NZ_AP027080.1"/>
</dbReference>
<evidence type="ECO:0000313" key="12">
    <source>
        <dbReference type="EMBL" id="BDU70844.1"/>
    </source>
</evidence>
<protein>
    <submittedName>
        <fullName evidence="12">Na+/H+-exchanging protein</fullName>
    </submittedName>
</protein>
<keyword evidence="8 10" id="KW-0472">Membrane</keyword>
<evidence type="ECO:0000256" key="10">
    <source>
        <dbReference type="SAM" id="Phobius"/>
    </source>
</evidence>
<accession>A0AA48GJG0</accession>
<dbReference type="GO" id="GO:1902600">
    <property type="term" value="P:proton transmembrane transport"/>
    <property type="evidence" value="ECO:0007669"/>
    <property type="project" value="InterPro"/>
</dbReference>
<dbReference type="PANTHER" id="PTHR43562:SF3">
    <property type="entry name" value="SODIUM ION_PROTON EXCHANGER (EUROFUNG)"/>
    <property type="match status" value="1"/>
</dbReference>
<evidence type="ECO:0000259" key="11">
    <source>
        <dbReference type="Pfam" id="PF00999"/>
    </source>
</evidence>
<dbReference type="Gene3D" id="1.20.1530.20">
    <property type="match status" value="1"/>
</dbReference>
<keyword evidence="2" id="KW-0813">Transport</keyword>
<organism evidence="12 13">
    <name type="scientific">Mesoterricola silvestris</name>
    <dbReference type="NCBI Taxonomy" id="2927979"/>
    <lineage>
        <taxon>Bacteria</taxon>
        <taxon>Pseudomonadati</taxon>
        <taxon>Acidobacteriota</taxon>
        <taxon>Holophagae</taxon>
        <taxon>Holophagales</taxon>
        <taxon>Holophagaceae</taxon>
        <taxon>Mesoterricola</taxon>
    </lineage>
</organism>
<dbReference type="Proteomes" id="UP001238179">
    <property type="component" value="Chromosome"/>
</dbReference>
<keyword evidence="6" id="KW-0915">Sodium</keyword>
<dbReference type="InterPro" id="IPR038770">
    <property type="entry name" value="Na+/solute_symporter_sf"/>
</dbReference>
<gene>
    <name evidence="12" type="ORF">METEAL_00180</name>
</gene>
<proteinExistence type="predicted"/>
<comment type="subcellular location">
    <subcellularLocation>
        <location evidence="1">Membrane</location>
        <topology evidence="1">Multi-pass membrane protein</topology>
    </subcellularLocation>
</comment>
<feature type="transmembrane region" description="Helical" evidence="10">
    <location>
        <begin position="103"/>
        <end position="123"/>
    </location>
</feature>
<keyword evidence="3" id="KW-0050">Antiport</keyword>
<dbReference type="GO" id="GO:0006814">
    <property type="term" value="P:sodium ion transport"/>
    <property type="evidence" value="ECO:0007669"/>
    <property type="project" value="UniProtKB-KW"/>
</dbReference>
<dbReference type="InterPro" id="IPR006153">
    <property type="entry name" value="Cation/H_exchanger_TM"/>
</dbReference>
<evidence type="ECO:0000256" key="6">
    <source>
        <dbReference type="ARBA" id="ARBA00023053"/>
    </source>
</evidence>
<dbReference type="GO" id="GO:0016020">
    <property type="term" value="C:membrane"/>
    <property type="evidence" value="ECO:0007669"/>
    <property type="project" value="UniProtKB-SubCell"/>
</dbReference>
<evidence type="ECO:0000256" key="8">
    <source>
        <dbReference type="ARBA" id="ARBA00023136"/>
    </source>
</evidence>
<dbReference type="KEGG" id="msil:METEAL_00180"/>
<feature type="transmembrane region" description="Helical" evidence="10">
    <location>
        <begin position="288"/>
        <end position="309"/>
    </location>
</feature>
<keyword evidence="7" id="KW-0406">Ion transport</keyword>
<evidence type="ECO:0000256" key="7">
    <source>
        <dbReference type="ARBA" id="ARBA00023065"/>
    </source>
</evidence>
<keyword evidence="9" id="KW-0739">Sodium transport</keyword>
<evidence type="ECO:0000256" key="2">
    <source>
        <dbReference type="ARBA" id="ARBA00022448"/>
    </source>
</evidence>
<dbReference type="PANTHER" id="PTHR43562">
    <property type="entry name" value="NAPA-TYPE SODIUM/HYDROGEN ANTIPORTER"/>
    <property type="match status" value="1"/>
</dbReference>
<feature type="transmembrane region" description="Helical" evidence="10">
    <location>
        <begin position="201"/>
        <end position="221"/>
    </location>
</feature>
<feature type="transmembrane region" description="Helical" evidence="10">
    <location>
        <begin position="129"/>
        <end position="152"/>
    </location>
</feature>
<feature type="transmembrane region" description="Helical" evidence="10">
    <location>
        <begin position="164"/>
        <end position="189"/>
    </location>
</feature>
<evidence type="ECO:0000256" key="5">
    <source>
        <dbReference type="ARBA" id="ARBA00022989"/>
    </source>
</evidence>